<feature type="active site" evidence="4">
    <location>
        <position position="171"/>
    </location>
</feature>
<evidence type="ECO:0000313" key="7">
    <source>
        <dbReference type="EMBL" id="MDG3013482.1"/>
    </source>
</evidence>
<evidence type="ECO:0000313" key="8">
    <source>
        <dbReference type="Proteomes" id="UP001152755"/>
    </source>
</evidence>
<evidence type="ECO:0000256" key="3">
    <source>
        <dbReference type="ARBA" id="ARBA00023027"/>
    </source>
</evidence>
<dbReference type="Pfam" id="PF03446">
    <property type="entry name" value="NAD_binding_2"/>
    <property type="match status" value="1"/>
</dbReference>
<accession>A0A9X4LZP1</accession>
<dbReference type="EMBL" id="JANRHA010000001">
    <property type="protein sequence ID" value="MDG3013482.1"/>
    <property type="molecule type" value="Genomic_DNA"/>
</dbReference>
<dbReference type="AlphaFoldDB" id="A0A9X4LZP1"/>
<dbReference type="InterPro" id="IPR008927">
    <property type="entry name" value="6-PGluconate_DH-like_C_sf"/>
</dbReference>
<gene>
    <name evidence="7" type="ORF">NVS88_02800</name>
</gene>
<dbReference type="InterPro" id="IPR006115">
    <property type="entry name" value="6PGDH_NADP-bd"/>
</dbReference>
<dbReference type="GO" id="GO:0016491">
    <property type="term" value="F:oxidoreductase activity"/>
    <property type="evidence" value="ECO:0007669"/>
    <property type="project" value="UniProtKB-KW"/>
</dbReference>
<dbReference type="InterPro" id="IPR029154">
    <property type="entry name" value="HIBADH-like_NADP-bd"/>
</dbReference>
<dbReference type="Gene3D" id="3.40.50.720">
    <property type="entry name" value="NAD(P)-binding Rossmann-like Domain"/>
    <property type="match status" value="1"/>
</dbReference>
<dbReference type="Proteomes" id="UP001152755">
    <property type="component" value="Unassembled WGS sequence"/>
</dbReference>
<dbReference type="Gene3D" id="1.10.1040.10">
    <property type="entry name" value="N-(1-d-carboxylethyl)-l-norvaline Dehydrogenase, domain 2"/>
    <property type="match status" value="1"/>
</dbReference>
<keyword evidence="3" id="KW-0520">NAD</keyword>
<dbReference type="SUPFAM" id="SSF48179">
    <property type="entry name" value="6-phosphogluconate dehydrogenase C-terminal domain-like"/>
    <property type="match status" value="1"/>
</dbReference>
<comment type="caution">
    <text evidence="7">The sequence shown here is derived from an EMBL/GenBank/DDBJ whole genome shotgun (WGS) entry which is preliminary data.</text>
</comment>
<keyword evidence="8" id="KW-1185">Reference proteome</keyword>
<proteinExistence type="inferred from homology"/>
<dbReference type="GO" id="GO:0050661">
    <property type="term" value="F:NADP binding"/>
    <property type="evidence" value="ECO:0007669"/>
    <property type="project" value="InterPro"/>
</dbReference>
<dbReference type="PANTHER" id="PTHR43580:SF2">
    <property type="entry name" value="CYTOKINE-LIKE NUCLEAR FACTOR N-PAC"/>
    <property type="match status" value="1"/>
</dbReference>
<dbReference type="PANTHER" id="PTHR43580">
    <property type="entry name" value="OXIDOREDUCTASE GLYR1-RELATED"/>
    <property type="match status" value="1"/>
</dbReference>
<evidence type="ECO:0000256" key="2">
    <source>
        <dbReference type="ARBA" id="ARBA00023002"/>
    </source>
</evidence>
<dbReference type="InterPro" id="IPR036291">
    <property type="entry name" value="NAD(P)-bd_dom_sf"/>
</dbReference>
<sequence length="293" mass="30772">MTAPTHRLGWLGTGRMGVAMASRLLAAGNELTVWNRTRAKTAPLADAGARVADAAGDLGVCDIVFMCVSASADLIEVVELLVAANARPDLIVDCSTVSAQASAQVRSRTAEVGVGFLAAPVSGNPAMVSAGDGSFVASGPEDAFALARPYLEQIGRSAVRVGEAEQSRLVKLCHNLFLGVVAQAWIEVTTLAEKGGVPRADFLEFLNGTVLASDWIRRRSADLITENWSPTFTMALLRKDFDLGLGEARAVGSPMQLAATVHEQIQSAIGAGLTEHDFLALYLEQARAAGLRG</sequence>
<keyword evidence="2" id="KW-0560">Oxidoreductase</keyword>
<evidence type="ECO:0000256" key="4">
    <source>
        <dbReference type="PIRSR" id="PIRSR000103-1"/>
    </source>
</evidence>
<dbReference type="Pfam" id="PF14833">
    <property type="entry name" value="NAD_binding_11"/>
    <property type="match status" value="1"/>
</dbReference>
<dbReference type="PIRSF" id="PIRSF000103">
    <property type="entry name" value="HIBADH"/>
    <property type="match status" value="1"/>
</dbReference>
<dbReference type="InterPro" id="IPR051265">
    <property type="entry name" value="HIBADH-related_NP60_sf"/>
</dbReference>
<comment type="similarity">
    <text evidence="1">Belongs to the HIBADH-related family.</text>
</comment>
<feature type="domain" description="6-phosphogluconate dehydrogenase NADP-binding" evidence="5">
    <location>
        <begin position="8"/>
        <end position="160"/>
    </location>
</feature>
<evidence type="ECO:0000256" key="1">
    <source>
        <dbReference type="ARBA" id="ARBA00009080"/>
    </source>
</evidence>
<dbReference type="InterPro" id="IPR013328">
    <property type="entry name" value="6PGD_dom2"/>
</dbReference>
<organism evidence="7 8">
    <name type="scientific">Speluncibacter jeojiensis</name>
    <dbReference type="NCBI Taxonomy" id="2710754"/>
    <lineage>
        <taxon>Bacteria</taxon>
        <taxon>Bacillati</taxon>
        <taxon>Actinomycetota</taxon>
        <taxon>Actinomycetes</taxon>
        <taxon>Mycobacteriales</taxon>
        <taxon>Speluncibacteraceae</taxon>
        <taxon>Speluncibacter</taxon>
    </lineage>
</organism>
<reference evidence="7" key="1">
    <citation type="submission" date="2022-08" db="EMBL/GenBank/DDBJ databases">
        <title>Genome analysis of Corynebacteriales strain.</title>
        <authorList>
            <person name="Lee S.D."/>
        </authorList>
    </citation>
    <scope>NUCLEOTIDE SEQUENCE</scope>
    <source>
        <strain evidence="7">D3-21</strain>
    </source>
</reference>
<evidence type="ECO:0000259" key="6">
    <source>
        <dbReference type="Pfam" id="PF14833"/>
    </source>
</evidence>
<name>A0A9X4LZP1_9ACTN</name>
<dbReference type="SUPFAM" id="SSF51735">
    <property type="entry name" value="NAD(P)-binding Rossmann-fold domains"/>
    <property type="match status" value="1"/>
</dbReference>
<dbReference type="RefSeq" id="WP_332519109.1">
    <property type="nucleotide sequence ID" value="NZ_JANRHA010000001.1"/>
</dbReference>
<feature type="domain" description="3-hydroxyisobutyrate dehydrogenase-like NAD-binding" evidence="6">
    <location>
        <begin position="169"/>
        <end position="282"/>
    </location>
</feature>
<evidence type="ECO:0000259" key="5">
    <source>
        <dbReference type="Pfam" id="PF03446"/>
    </source>
</evidence>
<protein>
    <submittedName>
        <fullName evidence="7">NAD(P)-dependent oxidoreductase</fullName>
    </submittedName>
</protein>
<dbReference type="GO" id="GO:0051287">
    <property type="term" value="F:NAD binding"/>
    <property type="evidence" value="ECO:0007669"/>
    <property type="project" value="InterPro"/>
</dbReference>
<dbReference type="InterPro" id="IPR015815">
    <property type="entry name" value="HIBADH-related"/>
</dbReference>